<organism evidence="1 2">
    <name type="scientific">Armillaria solidipes</name>
    <dbReference type="NCBI Taxonomy" id="1076256"/>
    <lineage>
        <taxon>Eukaryota</taxon>
        <taxon>Fungi</taxon>
        <taxon>Dikarya</taxon>
        <taxon>Basidiomycota</taxon>
        <taxon>Agaricomycotina</taxon>
        <taxon>Agaricomycetes</taxon>
        <taxon>Agaricomycetidae</taxon>
        <taxon>Agaricales</taxon>
        <taxon>Marasmiineae</taxon>
        <taxon>Physalacriaceae</taxon>
        <taxon>Armillaria</taxon>
    </lineage>
</organism>
<evidence type="ECO:0000313" key="1">
    <source>
        <dbReference type="EMBL" id="PBK65604.1"/>
    </source>
</evidence>
<dbReference type="AlphaFoldDB" id="A0A2H3B9P8"/>
<proteinExistence type="predicted"/>
<dbReference type="EMBL" id="KZ293444">
    <property type="protein sequence ID" value="PBK65604.1"/>
    <property type="molecule type" value="Genomic_DNA"/>
</dbReference>
<gene>
    <name evidence="1" type="ORF">ARMSODRAFT_429881</name>
</gene>
<dbReference type="Proteomes" id="UP000218334">
    <property type="component" value="Unassembled WGS sequence"/>
</dbReference>
<protein>
    <submittedName>
        <fullName evidence="1">Uncharacterized protein</fullName>
    </submittedName>
</protein>
<accession>A0A2H3B9P8</accession>
<sequence length="118" mass="13085">MACARGHVCHRFLRTPLQAKTITLGTIRALVITLSPFLDLWPPPLPHHIDNDEAQYVILRAVPRVVGPRPIYKHVQSRPLFLPSSPPSTMPTNVGLLRTLNSPAPSISQAHIRSSTFL</sequence>
<evidence type="ECO:0000313" key="2">
    <source>
        <dbReference type="Proteomes" id="UP000218334"/>
    </source>
</evidence>
<reference evidence="2" key="1">
    <citation type="journal article" date="2017" name="Nat. Ecol. Evol.">
        <title>Genome expansion and lineage-specific genetic innovations in the forest pathogenic fungi Armillaria.</title>
        <authorList>
            <person name="Sipos G."/>
            <person name="Prasanna A.N."/>
            <person name="Walter M.C."/>
            <person name="O'Connor E."/>
            <person name="Balint B."/>
            <person name="Krizsan K."/>
            <person name="Kiss B."/>
            <person name="Hess J."/>
            <person name="Varga T."/>
            <person name="Slot J."/>
            <person name="Riley R."/>
            <person name="Boka B."/>
            <person name="Rigling D."/>
            <person name="Barry K."/>
            <person name="Lee J."/>
            <person name="Mihaltcheva S."/>
            <person name="LaButti K."/>
            <person name="Lipzen A."/>
            <person name="Waldron R."/>
            <person name="Moloney N.M."/>
            <person name="Sperisen C."/>
            <person name="Kredics L."/>
            <person name="Vagvoelgyi C."/>
            <person name="Patrignani A."/>
            <person name="Fitzpatrick D."/>
            <person name="Nagy I."/>
            <person name="Doyle S."/>
            <person name="Anderson J.B."/>
            <person name="Grigoriev I.V."/>
            <person name="Gueldener U."/>
            <person name="Muensterkoetter M."/>
            <person name="Nagy L.G."/>
        </authorList>
    </citation>
    <scope>NUCLEOTIDE SEQUENCE [LARGE SCALE GENOMIC DNA]</scope>
    <source>
        <strain evidence="2">28-4</strain>
    </source>
</reference>
<keyword evidence="2" id="KW-1185">Reference proteome</keyword>
<name>A0A2H3B9P8_9AGAR</name>